<dbReference type="SUPFAM" id="SSF103473">
    <property type="entry name" value="MFS general substrate transporter"/>
    <property type="match status" value="1"/>
</dbReference>
<dbReference type="KEGG" id="apuu:APUU_50778A"/>
<feature type="domain" description="Major facilitator superfamily (MFS) profile" evidence="9">
    <location>
        <begin position="35"/>
        <end position="501"/>
    </location>
</feature>
<comment type="subcellular location">
    <subcellularLocation>
        <location evidence="8">Cell membrane</location>
        <topology evidence="8">Multi-pass membrane protein</topology>
    </subcellularLocation>
    <subcellularLocation>
        <location evidence="1">Membrane</location>
        <topology evidence="1">Multi-pass membrane protein</topology>
    </subcellularLocation>
</comment>
<evidence type="ECO:0000256" key="1">
    <source>
        <dbReference type="ARBA" id="ARBA00004141"/>
    </source>
</evidence>
<keyword evidence="6 8" id="KW-0534">Nitrate assimilation</keyword>
<feature type="transmembrane region" description="Helical" evidence="8">
    <location>
        <begin position="444"/>
        <end position="467"/>
    </location>
</feature>
<feature type="transmembrane region" description="Helical" evidence="8">
    <location>
        <begin position="127"/>
        <end position="147"/>
    </location>
</feature>
<dbReference type="FunFam" id="1.20.1250.20:FF:000463">
    <property type="entry name" value="Nitrate transporter CrnA"/>
    <property type="match status" value="1"/>
</dbReference>
<dbReference type="Gene3D" id="1.20.1250.20">
    <property type="entry name" value="MFS general substrate transporter like domains"/>
    <property type="match status" value="2"/>
</dbReference>
<dbReference type="FunFam" id="1.20.1250.20:FF:000382">
    <property type="entry name" value="Nitrate transporter CrnA"/>
    <property type="match status" value="1"/>
</dbReference>
<dbReference type="InterPro" id="IPR044772">
    <property type="entry name" value="NO3_transporter"/>
</dbReference>
<keyword evidence="4 8" id="KW-0812">Transmembrane</keyword>
<name>A0A7R8APL7_9EURO</name>
<evidence type="ECO:0000256" key="3">
    <source>
        <dbReference type="ARBA" id="ARBA00022448"/>
    </source>
</evidence>
<feature type="transmembrane region" description="Helical" evidence="8">
    <location>
        <begin position="414"/>
        <end position="437"/>
    </location>
</feature>
<dbReference type="GO" id="GO:0042128">
    <property type="term" value="P:nitrate assimilation"/>
    <property type="evidence" value="ECO:0007669"/>
    <property type="project" value="UniProtKB-UniRule"/>
</dbReference>
<evidence type="ECO:0000313" key="10">
    <source>
        <dbReference type="EMBL" id="BCS26067.1"/>
    </source>
</evidence>
<dbReference type="Proteomes" id="UP000654913">
    <property type="component" value="Chromosome 5"/>
</dbReference>
<feature type="transmembrane region" description="Helical" evidence="8">
    <location>
        <begin position="389"/>
        <end position="408"/>
    </location>
</feature>
<feature type="transmembrane region" description="Helical" evidence="8">
    <location>
        <begin position="309"/>
        <end position="335"/>
    </location>
</feature>
<feature type="transmembrane region" description="Helical" evidence="8">
    <location>
        <begin position="35"/>
        <end position="53"/>
    </location>
</feature>
<accession>A0A7R8APL7</accession>
<feature type="transmembrane region" description="Helical" evidence="8">
    <location>
        <begin position="159"/>
        <end position="178"/>
    </location>
</feature>
<dbReference type="Pfam" id="PF07690">
    <property type="entry name" value="MFS_1"/>
    <property type="match status" value="1"/>
</dbReference>
<dbReference type="EMBL" id="AP024447">
    <property type="protein sequence ID" value="BCS26067.1"/>
    <property type="molecule type" value="Genomic_DNA"/>
</dbReference>
<keyword evidence="7 8" id="KW-0472">Membrane</keyword>
<evidence type="ECO:0000313" key="11">
    <source>
        <dbReference type="Proteomes" id="UP000654913"/>
    </source>
</evidence>
<dbReference type="GO" id="GO:0015112">
    <property type="term" value="F:nitrate transmembrane transporter activity"/>
    <property type="evidence" value="ECO:0007669"/>
    <property type="project" value="UniProtKB-UniRule"/>
</dbReference>
<dbReference type="InterPro" id="IPR011701">
    <property type="entry name" value="MFS"/>
</dbReference>
<dbReference type="GO" id="GO:0005886">
    <property type="term" value="C:plasma membrane"/>
    <property type="evidence" value="ECO:0007669"/>
    <property type="project" value="UniProtKB-SubCell"/>
</dbReference>
<dbReference type="RefSeq" id="XP_041558261.1">
    <property type="nucleotide sequence ID" value="XM_041705812.1"/>
</dbReference>
<reference evidence="10" key="1">
    <citation type="submission" date="2021-01" db="EMBL/GenBank/DDBJ databases">
        <authorList>
            <consortium name="Aspergillus puulaauensis MK2 genome sequencing consortium"/>
            <person name="Kazuki M."/>
            <person name="Futagami T."/>
        </authorList>
    </citation>
    <scope>NUCLEOTIDE SEQUENCE</scope>
    <source>
        <strain evidence="10">MK2</strain>
    </source>
</reference>
<feature type="transmembrane region" description="Helical" evidence="8">
    <location>
        <begin position="355"/>
        <end position="377"/>
    </location>
</feature>
<dbReference type="CDD" id="cd17341">
    <property type="entry name" value="MFS_NRT2_like"/>
    <property type="match status" value="1"/>
</dbReference>
<feature type="transmembrane region" description="Helical" evidence="8">
    <location>
        <begin position="198"/>
        <end position="219"/>
    </location>
</feature>
<dbReference type="NCBIfam" id="TIGR00886">
    <property type="entry name" value="2A0108"/>
    <property type="match status" value="1"/>
</dbReference>
<evidence type="ECO:0000256" key="2">
    <source>
        <dbReference type="ARBA" id="ARBA00008432"/>
    </source>
</evidence>
<feature type="transmembrane region" description="Helical" evidence="8">
    <location>
        <begin position="479"/>
        <end position="496"/>
    </location>
</feature>
<dbReference type="PANTHER" id="PTHR23515">
    <property type="entry name" value="HIGH-AFFINITY NITRATE TRANSPORTER 2.3"/>
    <property type="match status" value="1"/>
</dbReference>
<evidence type="ECO:0000256" key="7">
    <source>
        <dbReference type="ARBA" id="ARBA00023136"/>
    </source>
</evidence>
<protein>
    <recommendedName>
        <fullName evidence="8">Nitrate/nitrite transporter</fullName>
    </recommendedName>
</protein>
<dbReference type="OrthoDB" id="434240at2759"/>
<evidence type="ECO:0000256" key="8">
    <source>
        <dbReference type="RuleBase" id="RU366033"/>
    </source>
</evidence>
<sequence length="506" mass="54446">MGFFKLLVASPEVNPNSRKALSIPIFNPLDTYGRVFFFSWFGFMLAFLSWYAFPPLLTVTIRDDLRMSQTQIANSNIIALLATLLVRFVCGPLCDRFGPRLVFIGLLLVGSIPTAMAGLVTTPEGLIALRFFIGILGGTFVPCQVWCTGFFDKKVVGTANSLAAGLGNAGGGITYFVMPAIFDSLVHNQGLPAHKAWRVAYIVPFILIVAAALGMLFTCDDTPTGPWSERHIWTKEGTQSQGNIVDLNSGNQSIQPSGTPSIITNVAVDVEKKGTQSPIESDGTQVMGQLDALRTDAVVAPSRKEAMSVVLSLASLALAIPYACSFGSELAINSILGDYYDKNFPYMGQTQTGKWAAMFGFLNVICRPAGGFLADVLYNYSETLWSKKLLLSFLGVVMGAFMLAMGLSDPKSEATMFGLTAGLAFFLEASNGAIFALVPHVHPFANGIVSGIVGGFGNLGGIIFAVIFRYSHHDYARGIWILGVISIAANIAVAWIRPVPKSQMRE</sequence>
<keyword evidence="8" id="KW-1003">Cell membrane</keyword>
<keyword evidence="5 8" id="KW-1133">Transmembrane helix</keyword>
<dbReference type="GeneID" id="64976072"/>
<dbReference type="InterPro" id="IPR004737">
    <property type="entry name" value="NO3_transporter_NarK/NarU-like"/>
</dbReference>
<dbReference type="InterPro" id="IPR036259">
    <property type="entry name" value="MFS_trans_sf"/>
</dbReference>
<keyword evidence="3 8" id="KW-0813">Transport</keyword>
<evidence type="ECO:0000256" key="4">
    <source>
        <dbReference type="ARBA" id="ARBA00022692"/>
    </source>
</evidence>
<reference evidence="10" key="2">
    <citation type="submission" date="2021-02" db="EMBL/GenBank/DDBJ databases">
        <title>Aspergillus puulaauensis MK2 genome sequence.</title>
        <authorList>
            <person name="Futagami T."/>
            <person name="Mori K."/>
            <person name="Kadooka C."/>
            <person name="Tanaka T."/>
        </authorList>
    </citation>
    <scope>NUCLEOTIDE SEQUENCE</scope>
    <source>
        <strain evidence="10">MK2</strain>
    </source>
</reference>
<proteinExistence type="inferred from homology"/>
<dbReference type="InterPro" id="IPR020846">
    <property type="entry name" value="MFS_dom"/>
</dbReference>
<gene>
    <name evidence="10" type="ORF">APUU_50778A</name>
</gene>
<dbReference type="PROSITE" id="PS50850">
    <property type="entry name" value="MFS"/>
    <property type="match status" value="1"/>
</dbReference>
<dbReference type="GO" id="GO:0015113">
    <property type="term" value="F:nitrite transmembrane transporter activity"/>
    <property type="evidence" value="ECO:0007669"/>
    <property type="project" value="InterPro"/>
</dbReference>
<dbReference type="AlphaFoldDB" id="A0A7R8APL7"/>
<comment type="similarity">
    <text evidence="2 8">Belongs to the major facilitator superfamily. Nitrate/nitrite porter (TC 2.A.1.8) family.</text>
</comment>
<evidence type="ECO:0000256" key="5">
    <source>
        <dbReference type="ARBA" id="ARBA00022989"/>
    </source>
</evidence>
<feature type="transmembrane region" description="Helical" evidence="8">
    <location>
        <begin position="101"/>
        <end position="121"/>
    </location>
</feature>
<feature type="transmembrane region" description="Helical" evidence="8">
    <location>
        <begin position="73"/>
        <end position="94"/>
    </location>
</feature>
<evidence type="ECO:0000259" key="9">
    <source>
        <dbReference type="PROSITE" id="PS50850"/>
    </source>
</evidence>
<evidence type="ECO:0000256" key="6">
    <source>
        <dbReference type="ARBA" id="ARBA00023063"/>
    </source>
</evidence>
<keyword evidence="11" id="KW-1185">Reference proteome</keyword>
<organism evidence="10 11">
    <name type="scientific">Aspergillus puulaauensis</name>
    <dbReference type="NCBI Taxonomy" id="1220207"/>
    <lineage>
        <taxon>Eukaryota</taxon>
        <taxon>Fungi</taxon>
        <taxon>Dikarya</taxon>
        <taxon>Ascomycota</taxon>
        <taxon>Pezizomycotina</taxon>
        <taxon>Eurotiomycetes</taxon>
        <taxon>Eurotiomycetidae</taxon>
        <taxon>Eurotiales</taxon>
        <taxon>Aspergillaceae</taxon>
        <taxon>Aspergillus</taxon>
    </lineage>
</organism>